<reference evidence="3 4" key="1">
    <citation type="submission" date="2016-09" db="EMBL/GenBank/DDBJ databases">
        <authorList>
            <person name="Capua I."/>
            <person name="De Benedictis P."/>
            <person name="Joannis T."/>
            <person name="Lombin L.H."/>
            <person name="Cattoli G."/>
        </authorList>
    </citation>
    <scope>NUCLEOTIDE SEQUENCE [LARGE SCALE GENOMIC DNA]</scope>
    <source>
        <strain evidence="3 4">NIO-1002</strain>
    </source>
</reference>
<organism evidence="3 4">
    <name type="scientific">Microbacterium enclense</name>
    <dbReference type="NCBI Taxonomy" id="993073"/>
    <lineage>
        <taxon>Bacteria</taxon>
        <taxon>Bacillati</taxon>
        <taxon>Actinomycetota</taxon>
        <taxon>Actinomycetes</taxon>
        <taxon>Micrococcales</taxon>
        <taxon>Microbacteriaceae</taxon>
        <taxon>Microbacterium</taxon>
    </lineage>
</organism>
<dbReference type="EMBL" id="FMYG01000002">
    <property type="protein sequence ID" value="SDB93560.1"/>
    <property type="molecule type" value="Genomic_DNA"/>
</dbReference>
<dbReference type="AlphaFoldDB" id="A0A1G6HH38"/>
<feature type="region of interest" description="Disordered" evidence="1">
    <location>
        <begin position="48"/>
        <end position="102"/>
    </location>
</feature>
<accession>A0A1G6HH38</accession>
<gene>
    <name evidence="3" type="ORF">SAMN05216418_1200</name>
</gene>
<keyword evidence="2" id="KW-0472">Membrane</keyword>
<sequence>MRTLTEIAADAYGVPMRLRHVLAVFGVAAITVPLAGCISITIPGPVATGVPSVGESPRATTDSSAGPGSTASTASPPSPASPTSTDSPVDAETRDCSDGGSQTVSGAVQTFRVIGTCTELVVSGSRLTVDASAAMIGTLRVSGDGIRADIAGADEVVVQGDDGTVKSAASIGRLEISGDRTVTEAASGIPAVVVRGDDNVVRSGGRVGSAVVEGSGNTIR</sequence>
<protein>
    <recommendedName>
        <fullName evidence="5">DUF3060 domain-containing protein</fullName>
    </recommendedName>
</protein>
<feature type="compositionally biased region" description="Low complexity" evidence="1">
    <location>
        <begin position="59"/>
        <end position="88"/>
    </location>
</feature>
<dbReference type="Proteomes" id="UP000183203">
    <property type="component" value="Unassembled WGS sequence"/>
</dbReference>
<evidence type="ECO:0000313" key="4">
    <source>
        <dbReference type="Proteomes" id="UP000183203"/>
    </source>
</evidence>
<dbReference type="RefSeq" id="WP_058231441.1">
    <property type="nucleotide sequence ID" value="NZ_FMYG01000002.1"/>
</dbReference>
<name>A0A1G6HH38_9MICO</name>
<evidence type="ECO:0008006" key="5">
    <source>
        <dbReference type="Google" id="ProtNLM"/>
    </source>
</evidence>
<evidence type="ECO:0000256" key="2">
    <source>
        <dbReference type="SAM" id="Phobius"/>
    </source>
</evidence>
<keyword evidence="2" id="KW-0812">Transmembrane</keyword>
<feature type="transmembrane region" description="Helical" evidence="2">
    <location>
        <begin position="21"/>
        <end position="42"/>
    </location>
</feature>
<keyword evidence="2" id="KW-1133">Transmembrane helix</keyword>
<evidence type="ECO:0000256" key="1">
    <source>
        <dbReference type="SAM" id="MobiDB-lite"/>
    </source>
</evidence>
<evidence type="ECO:0000313" key="3">
    <source>
        <dbReference type="EMBL" id="SDB93560.1"/>
    </source>
</evidence>
<proteinExistence type="predicted"/>
<dbReference type="OrthoDB" id="5083132at2"/>